<protein>
    <submittedName>
        <fullName evidence="1">Uncharacterized protein</fullName>
    </submittedName>
</protein>
<accession>A0ACB8CHT8</accession>
<sequence>MVSPAILAVMHHDTNIKKLEVSLYRLDRAVLRCLEGKRVAKVFRYVDDYIVFLEHSGVRRERGDDWRDAACGQQVRATRGGGNRPRRDPQQWVHFPRTSAEKAAVKEGFLRHSGIPGVIGCVDGSLLAIIAPKGDNKAAYMCRKGFYGLNSVFVSIVMFV</sequence>
<reference evidence="1" key="1">
    <citation type="submission" date="2020-05" db="EMBL/GenBank/DDBJ databases">
        <title>Large-scale comparative analyses of tick genomes elucidate their genetic diversity and vector capacities.</title>
        <authorList>
            <person name="Jia N."/>
            <person name="Wang J."/>
            <person name="Shi W."/>
            <person name="Du L."/>
            <person name="Sun Y."/>
            <person name="Zhan W."/>
            <person name="Jiang J."/>
            <person name="Wang Q."/>
            <person name="Zhang B."/>
            <person name="Ji P."/>
            <person name="Sakyi L.B."/>
            <person name="Cui X."/>
            <person name="Yuan T."/>
            <person name="Jiang B."/>
            <person name="Yang W."/>
            <person name="Lam T.T.-Y."/>
            <person name="Chang Q."/>
            <person name="Ding S."/>
            <person name="Wang X."/>
            <person name="Zhu J."/>
            <person name="Ruan X."/>
            <person name="Zhao L."/>
            <person name="Wei J."/>
            <person name="Que T."/>
            <person name="Du C."/>
            <person name="Cheng J."/>
            <person name="Dai P."/>
            <person name="Han X."/>
            <person name="Huang E."/>
            <person name="Gao Y."/>
            <person name="Liu J."/>
            <person name="Shao H."/>
            <person name="Ye R."/>
            <person name="Li L."/>
            <person name="Wei W."/>
            <person name="Wang X."/>
            <person name="Wang C."/>
            <person name="Yang T."/>
            <person name="Huo Q."/>
            <person name="Li W."/>
            <person name="Guo W."/>
            <person name="Chen H."/>
            <person name="Zhou L."/>
            <person name="Ni X."/>
            <person name="Tian J."/>
            <person name="Zhou Y."/>
            <person name="Sheng Y."/>
            <person name="Liu T."/>
            <person name="Pan Y."/>
            <person name="Xia L."/>
            <person name="Li J."/>
            <person name="Zhao F."/>
            <person name="Cao W."/>
        </authorList>
    </citation>
    <scope>NUCLEOTIDE SEQUENCE</scope>
    <source>
        <strain evidence="1">Dsil-2018</strain>
    </source>
</reference>
<comment type="caution">
    <text evidence="1">The sequence shown here is derived from an EMBL/GenBank/DDBJ whole genome shotgun (WGS) entry which is preliminary data.</text>
</comment>
<dbReference type="EMBL" id="CM023476">
    <property type="protein sequence ID" value="KAH7942305.1"/>
    <property type="molecule type" value="Genomic_DNA"/>
</dbReference>
<evidence type="ECO:0000313" key="2">
    <source>
        <dbReference type="Proteomes" id="UP000821865"/>
    </source>
</evidence>
<name>A0ACB8CHT8_DERSI</name>
<keyword evidence="2" id="KW-1185">Reference proteome</keyword>
<gene>
    <name evidence="1" type="ORF">HPB49_022823</name>
</gene>
<dbReference type="Proteomes" id="UP000821865">
    <property type="component" value="Chromosome 7"/>
</dbReference>
<evidence type="ECO:0000313" key="1">
    <source>
        <dbReference type="EMBL" id="KAH7942305.1"/>
    </source>
</evidence>
<proteinExistence type="predicted"/>
<organism evidence="1 2">
    <name type="scientific">Dermacentor silvarum</name>
    <name type="common">Tick</name>
    <dbReference type="NCBI Taxonomy" id="543639"/>
    <lineage>
        <taxon>Eukaryota</taxon>
        <taxon>Metazoa</taxon>
        <taxon>Ecdysozoa</taxon>
        <taxon>Arthropoda</taxon>
        <taxon>Chelicerata</taxon>
        <taxon>Arachnida</taxon>
        <taxon>Acari</taxon>
        <taxon>Parasitiformes</taxon>
        <taxon>Ixodida</taxon>
        <taxon>Ixodoidea</taxon>
        <taxon>Ixodidae</taxon>
        <taxon>Rhipicephalinae</taxon>
        <taxon>Dermacentor</taxon>
    </lineage>
</organism>